<name>A0ABY1NZ54_9RHOB</name>
<keyword evidence="1" id="KW-0812">Transmembrane</keyword>
<reference evidence="2 3" key="1">
    <citation type="submission" date="2017-05" db="EMBL/GenBank/DDBJ databases">
        <authorList>
            <person name="Varghese N."/>
            <person name="Submissions S."/>
        </authorList>
    </citation>
    <scope>NUCLEOTIDE SEQUENCE [LARGE SCALE GENOMIC DNA]</scope>
    <source>
        <strain evidence="2 3">DSM 29734</strain>
    </source>
</reference>
<keyword evidence="1" id="KW-0472">Membrane</keyword>
<evidence type="ECO:0000256" key="1">
    <source>
        <dbReference type="SAM" id="Phobius"/>
    </source>
</evidence>
<protein>
    <recommendedName>
        <fullName evidence="4">UDP-N-acetylmuramate--alanine ligase</fullName>
    </recommendedName>
</protein>
<evidence type="ECO:0008006" key="4">
    <source>
        <dbReference type="Google" id="ProtNLM"/>
    </source>
</evidence>
<keyword evidence="1" id="KW-1133">Transmembrane helix</keyword>
<dbReference type="EMBL" id="FXTY01000004">
    <property type="protein sequence ID" value="SMP22204.1"/>
    <property type="molecule type" value="Genomic_DNA"/>
</dbReference>
<accession>A0ABY1NZ54</accession>
<organism evidence="2 3">
    <name type="scientific">Shimia sagamensis</name>
    <dbReference type="NCBI Taxonomy" id="1566352"/>
    <lineage>
        <taxon>Bacteria</taxon>
        <taxon>Pseudomonadati</taxon>
        <taxon>Pseudomonadota</taxon>
        <taxon>Alphaproteobacteria</taxon>
        <taxon>Rhodobacterales</taxon>
        <taxon>Roseobacteraceae</taxon>
    </lineage>
</organism>
<dbReference type="InterPro" id="IPR018919">
    <property type="entry name" value="DUF2484"/>
</dbReference>
<dbReference type="RefSeq" id="WP_283426098.1">
    <property type="nucleotide sequence ID" value="NZ_FXTY01000004.1"/>
</dbReference>
<evidence type="ECO:0000313" key="2">
    <source>
        <dbReference type="EMBL" id="SMP22204.1"/>
    </source>
</evidence>
<dbReference type="Pfam" id="PF10658">
    <property type="entry name" value="DUF2484"/>
    <property type="match status" value="1"/>
</dbReference>
<sequence length="89" mass="9752">MSLSLILACFWVLASAVVAAFPMRRQYVPGVALLIAAPVLIGVIFYEHGVLLGFAALFGFVSMFRRPLLYFSRKALGLPVERHEPDGDA</sequence>
<evidence type="ECO:0000313" key="3">
    <source>
        <dbReference type="Proteomes" id="UP001157961"/>
    </source>
</evidence>
<feature type="transmembrane region" description="Helical" evidence="1">
    <location>
        <begin position="35"/>
        <end position="64"/>
    </location>
</feature>
<proteinExistence type="predicted"/>
<gene>
    <name evidence="2" type="ORF">SAMN06265373_104130</name>
</gene>
<dbReference type="Proteomes" id="UP001157961">
    <property type="component" value="Unassembled WGS sequence"/>
</dbReference>
<comment type="caution">
    <text evidence="2">The sequence shown here is derived from an EMBL/GenBank/DDBJ whole genome shotgun (WGS) entry which is preliminary data.</text>
</comment>
<keyword evidence="3" id="KW-1185">Reference proteome</keyword>